<evidence type="ECO:0000313" key="2">
    <source>
        <dbReference type="EMBL" id="CAG6475191.1"/>
    </source>
</evidence>
<dbReference type="AlphaFoldDB" id="A0A8D8BNZ9"/>
<organism evidence="2">
    <name type="scientific">Culex pipiens</name>
    <name type="common">House mosquito</name>
    <dbReference type="NCBI Taxonomy" id="7175"/>
    <lineage>
        <taxon>Eukaryota</taxon>
        <taxon>Metazoa</taxon>
        <taxon>Ecdysozoa</taxon>
        <taxon>Arthropoda</taxon>
        <taxon>Hexapoda</taxon>
        <taxon>Insecta</taxon>
        <taxon>Pterygota</taxon>
        <taxon>Neoptera</taxon>
        <taxon>Endopterygota</taxon>
        <taxon>Diptera</taxon>
        <taxon>Nematocera</taxon>
        <taxon>Culicoidea</taxon>
        <taxon>Culicidae</taxon>
        <taxon>Culicinae</taxon>
        <taxon>Culicini</taxon>
        <taxon>Culex</taxon>
        <taxon>Culex</taxon>
    </lineage>
</organism>
<feature type="compositionally biased region" description="Basic residues" evidence="1">
    <location>
        <begin position="71"/>
        <end position="81"/>
    </location>
</feature>
<feature type="region of interest" description="Disordered" evidence="1">
    <location>
        <begin position="71"/>
        <end position="106"/>
    </location>
</feature>
<protein>
    <submittedName>
        <fullName evidence="2">(northern house mosquito) hypothetical protein</fullName>
    </submittedName>
</protein>
<name>A0A8D8BNZ9_CULPI</name>
<accession>A0A8D8BNZ9</accession>
<dbReference type="EMBL" id="HBUE01242105">
    <property type="protein sequence ID" value="CAG6549965.1"/>
    <property type="molecule type" value="Transcribed_RNA"/>
</dbReference>
<dbReference type="EMBL" id="HBUE01349164">
    <property type="protein sequence ID" value="CAG6602247.1"/>
    <property type="molecule type" value="Transcribed_RNA"/>
</dbReference>
<dbReference type="EMBL" id="HBUE01076262">
    <property type="protein sequence ID" value="CAG6475191.1"/>
    <property type="molecule type" value="Transcribed_RNA"/>
</dbReference>
<proteinExistence type="predicted"/>
<evidence type="ECO:0000256" key="1">
    <source>
        <dbReference type="SAM" id="MobiDB-lite"/>
    </source>
</evidence>
<sequence length="205" mass="23411">MCSRNRAPQFWVWINWPRSSGPASSRKRPGYRLRIRTATTWSTGNHQRRALTAGRNRLRVLVHRLRLRRKSTAKVRSKRRPTREGSARWRGSVWTNGPGMTTGRGCTRVQSRRRNEIVGMGTIGMTTGSGTSITRRVAVENHPIGRRDITRMSRGRRGTIVGWTLSGGKTTTIGSRRQARASLRGIIRRRRFRRGRSRCGAIGRR</sequence>
<reference evidence="2" key="1">
    <citation type="submission" date="2021-05" db="EMBL/GenBank/DDBJ databases">
        <authorList>
            <person name="Alioto T."/>
            <person name="Alioto T."/>
            <person name="Gomez Garrido J."/>
        </authorList>
    </citation>
    <scope>NUCLEOTIDE SEQUENCE</scope>
</reference>